<proteinExistence type="predicted"/>
<dbReference type="InterPro" id="IPR016032">
    <property type="entry name" value="Sig_transdc_resp-reg_C-effctor"/>
</dbReference>
<evidence type="ECO:0000313" key="3">
    <source>
        <dbReference type="EMBL" id="ETD25489.1"/>
    </source>
</evidence>
<dbReference type="GO" id="GO:0003677">
    <property type="term" value="F:DNA binding"/>
    <property type="evidence" value="ECO:0007669"/>
    <property type="project" value="InterPro"/>
</dbReference>
<dbReference type="Gene3D" id="1.20.1250.20">
    <property type="entry name" value="MFS general substrate transporter like domains"/>
    <property type="match status" value="1"/>
</dbReference>
<dbReference type="STRING" id="1073376.HMPREF1202_00289"/>
<feature type="transmembrane region" description="Helical" evidence="1">
    <location>
        <begin position="152"/>
        <end position="171"/>
    </location>
</feature>
<feature type="transmembrane region" description="Helical" evidence="1">
    <location>
        <begin position="380"/>
        <end position="402"/>
    </location>
</feature>
<accession>V8CDS5</accession>
<evidence type="ECO:0000313" key="4">
    <source>
        <dbReference type="Proteomes" id="UP000018683"/>
    </source>
</evidence>
<dbReference type="GO" id="GO:0006355">
    <property type="term" value="P:regulation of DNA-templated transcription"/>
    <property type="evidence" value="ECO:0007669"/>
    <property type="project" value="InterPro"/>
</dbReference>
<sequence length="491" mass="54670">MSVSYKKLWKLLIDKDMKKKDLEKAAGISNYDAVVLMGLFTFLFLGAEYLYVDVLSRIVSEDKTVLAQNYALGVSAAGFLLYPLFNRFCKERLKTICFLFIGLLSVLGIAFIGVGTAYTAIFTTGLVLFLLLGLLGSGVFYVSMRMMKTDRYLARTVGISYALGILLQFVNNNLVRSEIAETVILSVFLLLLIWLLMKNDSAYCRQDEQNTQGSTEEKVKEDTGKIKKGDIVSILMILLVALMTCIFSTLDNAVTLVHAGGATDIGQWPRILLALSGLAAGFIFDIKNRKYMGIVMYCIMVLSTICVAILKFAGPFMAGLIVFYLSAGFFAVFFTSGFMEISSHMRIPELWAGMGRAVNNIAAAVIANFVLTLLSSDSNLAVIILVLVLFVTVSVVAVIYTFQKKTFMEQLITNAADVVDEKERLRKFSEVFSFTERESEVFNCLVNTEDSIQMIAEKLYVSRRTLERHISAIYEKTGVKSRVGLLNLYNK</sequence>
<protein>
    <recommendedName>
        <fullName evidence="2">HTH luxR-type domain-containing protein</fullName>
    </recommendedName>
</protein>
<dbReference type="Pfam" id="PF00196">
    <property type="entry name" value="GerE"/>
    <property type="match status" value="1"/>
</dbReference>
<name>V8CDS5_9FIRM</name>
<dbReference type="SUPFAM" id="SSF46894">
    <property type="entry name" value="C-terminal effector domain of the bipartite response regulators"/>
    <property type="match status" value="1"/>
</dbReference>
<feature type="transmembrane region" description="Helical" evidence="1">
    <location>
        <begin position="357"/>
        <end position="374"/>
    </location>
</feature>
<feature type="transmembrane region" description="Helical" evidence="1">
    <location>
        <begin position="177"/>
        <end position="197"/>
    </location>
</feature>
<keyword evidence="1" id="KW-0812">Transmembrane</keyword>
<dbReference type="SUPFAM" id="SSF103473">
    <property type="entry name" value="MFS general substrate transporter"/>
    <property type="match status" value="1"/>
</dbReference>
<dbReference type="InterPro" id="IPR036388">
    <property type="entry name" value="WH-like_DNA-bd_sf"/>
</dbReference>
<feature type="domain" description="HTH luxR-type" evidence="2">
    <location>
        <begin position="427"/>
        <end position="491"/>
    </location>
</feature>
<feature type="transmembrane region" description="Helical" evidence="1">
    <location>
        <begin position="25"/>
        <end position="45"/>
    </location>
</feature>
<feature type="transmembrane region" description="Helical" evidence="1">
    <location>
        <begin position="231"/>
        <end position="250"/>
    </location>
</feature>
<feature type="transmembrane region" description="Helical" evidence="1">
    <location>
        <begin position="316"/>
        <end position="336"/>
    </location>
</feature>
<evidence type="ECO:0000259" key="2">
    <source>
        <dbReference type="PROSITE" id="PS50043"/>
    </source>
</evidence>
<dbReference type="InterPro" id="IPR036259">
    <property type="entry name" value="MFS_trans_sf"/>
</dbReference>
<feature type="transmembrane region" description="Helical" evidence="1">
    <location>
        <begin position="291"/>
        <end position="310"/>
    </location>
</feature>
<gene>
    <name evidence="3" type="ORF">HMPREF1202_00289</name>
</gene>
<keyword evidence="1" id="KW-1133">Transmembrane helix</keyword>
<organism evidence="3 4">
    <name type="scientific">[Ruminococcus] lactaris CC59_002D</name>
    <dbReference type="NCBI Taxonomy" id="1073376"/>
    <lineage>
        <taxon>Bacteria</taxon>
        <taxon>Bacillati</taxon>
        <taxon>Bacillota</taxon>
        <taxon>Clostridia</taxon>
        <taxon>Lachnospirales</taxon>
        <taxon>Lachnospiraceae</taxon>
        <taxon>Mediterraneibacter</taxon>
    </lineage>
</organism>
<feature type="transmembrane region" description="Helical" evidence="1">
    <location>
        <begin position="265"/>
        <end position="284"/>
    </location>
</feature>
<dbReference type="SMART" id="SM00421">
    <property type="entry name" value="HTH_LUXR"/>
    <property type="match status" value="1"/>
</dbReference>
<evidence type="ECO:0000256" key="1">
    <source>
        <dbReference type="SAM" id="Phobius"/>
    </source>
</evidence>
<dbReference type="PATRIC" id="fig|1073376.3.peg.293"/>
<dbReference type="PROSITE" id="PS50043">
    <property type="entry name" value="HTH_LUXR_2"/>
    <property type="match status" value="1"/>
</dbReference>
<reference evidence="3 4" key="1">
    <citation type="submission" date="2013-10" db="EMBL/GenBank/DDBJ databases">
        <title>The Genome Sequence of Ruminococcus lactaris CC59_002D.</title>
        <authorList>
            <consortium name="The Broad Institute Genomics Platform"/>
            <person name="Earl A."/>
            <person name="Allen-Vercoe E."/>
            <person name="Daigneault M."/>
            <person name="Young S.K."/>
            <person name="Zeng Q."/>
            <person name="Gargeya S."/>
            <person name="Fitzgerald M."/>
            <person name="Abouelleil A."/>
            <person name="Alvarado L."/>
            <person name="Chapman S.B."/>
            <person name="Gainer-Dewar J."/>
            <person name="Goldberg J."/>
            <person name="Griggs A."/>
            <person name="Gujja S."/>
            <person name="Hansen M."/>
            <person name="Howarth C."/>
            <person name="Imamovic A."/>
            <person name="Ireland A."/>
            <person name="Larimer J."/>
            <person name="McCowan C."/>
            <person name="Murphy C."/>
            <person name="Pearson M."/>
            <person name="Poon T.W."/>
            <person name="Priest M."/>
            <person name="Roberts A."/>
            <person name="Saif S."/>
            <person name="Shea T."/>
            <person name="Sykes S."/>
            <person name="Wortman J."/>
            <person name="Nusbaum C."/>
            <person name="Birren B."/>
        </authorList>
    </citation>
    <scope>NUCLEOTIDE SEQUENCE [LARGE SCALE GENOMIC DNA]</scope>
    <source>
        <strain evidence="3 4">CC59_002D</strain>
    </source>
</reference>
<dbReference type="HOGENOM" id="CLU_044466_0_0_9"/>
<feature type="transmembrane region" description="Helical" evidence="1">
    <location>
        <begin position="96"/>
        <end position="114"/>
    </location>
</feature>
<comment type="caution">
    <text evidence="3">The sequence shown here is derived from an EMBL/GenBank/DDBJ whole genome shotgun (WGS) entry which is preliminary data.</text>
</comment>
<dbReference type="Proteomes" id="UP000018683">
    <property type="component" value="Unassembled WGS sequence"/>
</dbReference>
<keyword evidence="1" id="KW-0472">Membrane</keyword>
<dbReference type="InterPro" id="IPR000792">
    <property type="entry name" value="Tscrpt_reg_LuxR_C"/>
</dbReference>
<dbReference type="Gene3D" id="1.10.10.10">
    <property type="entry name" value="Winged helix-like DNA-binding domain superfamily/Winged helix DNA-binding domain"/>
    <property type="match status" value="1"/>
</dbReference>
<dbReference type="CDD" id="cd06170">
    <property type="entry name" value="LuxR_C_like"/>
    <property type="match status" value="1"/>
</dbReference>
<feature type="transmembrane region" description="Helical" evidence="1">
    <location>
        <begin position="120"/>
        <end position="140"/>
    </location>
</feature>
<dbReference type="EMBL" id="AZJE01000004">
    <property type="protein sequence ID" value="ETD25489.1"/>
    <property type="molecule type" value="Genomic_DNA"/>
</dbReference>
<feature type="transmembrane region" description="Helical" evidence="1">
    <location>
        <begin position="65"/>
        <end position="84"/>
    </location>
</feature>
<dbReference type="AlphaFoldDB" id="V8CDS5"/>